<name>A0A8J7W9K8_9EURY</name>
<keyword evidence="3" id="KW-1185">Reference proteome</keyword>
<dbReference type="AlphaFoldDB" id="A0A8J7W9K8"/>
<dbReference type="OrthoDB" id="4907at2157"/>
<dbReference type="Gene3D" id="3.40.50.720">
    <property type="entry name" value="NAD(P)-binding Rossmann-like Domain"/>
    <property type="match status" value="1"/>
</dbReference>
<dbReference type="Pfam" id="PF16363">
    <property type="entry name" value="GDP_Man_Dehyd"/>
    <property type="match status" value="1"/>
</dbReference>
<accession>A0A8J7W9K8</accession>
<dbReference type="CDD" id="cd05257">
    <property type="entry name" value="Arna_like_SDR_e"/>
    <property type="match status" value="1"/>
</dbReference>
<protein>
    <submittedName>
        <fullName evidence="2">NAD-dependent dehydratase</fullName>
    </submittedName>
</protein>
<proteinExistence type="predicted"/>
<dbReference type="EMBL" id="JWHL01000005">
    <property type="protein sequence ID" value="MBR1368840.1"/>
    <property type="molecule type" value="Genomic_DNA"/>
</dbReference>
<dbReference type="Proteomes" id="UP000730161">
    <property type="component" value="Unassembled WGS sequence"/>
</dbReference>
<dbReference type="SUPFAM" id="SSF51735">
    <property type="entry name" value="NAD(P)-binding Rossmann-fold domains"/>
    <property type="match status" value="1"/>
</dbReference>
<feature type="domain" description="NAD(P)-binding" evidence="1">
    <location>
        <begin position="9"/>
        <end position="311"/>
    </location>
</feature>
<evidence type="ECO:0000313" key="2">
    <source>
        <dbReference type="EMBL" id="MBR1368840.1"/>
    </source>
</evidence>
<dbReference type="GO" id="GO:0016831">
    <property type="term" value="F:carboxy-lyase activity"/>
    <property type="evidence" value="ECO:0007669"/>
    <property type="project" value="InterPro"/>
</dbReference>
<dbReference type="InterPro" id="IPR045869">
    <property type="entry name" value="Arna-like_SDR_e"/>
</dbReference>
<dbReference type="RefSeq" id="WP_211530492.1">
    <property type="nucleotide sequence ID" value="NZ_JWHL01000005.1"/>
</dbReference>
<comment type="caution">
    <text evidence="2">The sequence shown here is derived from an EMBL/GenBank/DDBJ whole genome shotgun (WGS) entry which is preliminary data.</text>
</comment>
<dbReference type="InterPro" id="IPR036291">
    <property type="entry name" value="NAD(P)-bd_dom_sf"/>
</dbReference>
<gene>
    <name evidence="2" type="ORF">RJ53_04665</name>
</gene>
<sequence>MNWNNKNVLVTGAGGFIGSHLVDELVRRGADVTAFLHYNARNDWGMLDDRYNENDDRVSVVMGDVTDGFAVSHAIEGQDIVFHLAALIGIPYSYIAPESYINTNVMGTLNVLEACRRHDVGKIVHTSTSEVYGTAQYTPINEKHPLHGQSPYSASKIAADKIAESYYCSFSLPVATLRPFNTFGPRQSNRAVIPTIITQALTSDRISLGSLTPVRDLTYVSDTVQAFLRMAECDSAVGLTINAGNGKGITIGELAAKIVTQINPEAQIINNDERIRPEKSEVRVLVCDNSAAEEILGWKPSISLDEGLRKTVDWMKEHITSYKPGMYSV</sequence>
<reference evidence="2" key="1">
    <citation type="submission" date="2014-12" db="EMBL/GenBank/DDBJ databases">
        <authorList>
            <person name="Huang H.-H."/>
            <person name="Chen S.-C."/>
            <person name="Lai M.-C."/>
        </authorList>
    </citation>
    <scope>NUCLEOTIDE SEQUENCE</scope>
    <source>
        <strain evidence="2">K1F9705b</strain>
    </source>
</reference>
<evidence type="ECO:0000313" key="3">
    <source>
        <dbReference type="Proteomes" id="UP000730161"/>
    </source>
</evidence>
<dbReference type="PANTHER" id="PTHR43000">
    <property type="entry name" value="DTDP-D-GLUCOSE 4,6-DEHYDRATASE-RELATED"/>
    <property type="match status" value="1"/>
</dbReference>
<evidence type="ECO:0000259" key="1">
    <source>
        <dbReference type="Pfam" id="PF16363"/>
    </source>
</evidence>
<dbReference type="InterPro" id="IPR016040">
    <property type="entry name" value="NAD(P)-bd_dom"/>
</dbReference>
<organism evidence="2 3">
    <name type="scientific">Methanocalculus chunghsingensis</name>
    <dbReference type="NCBI Taxonomy" id="156457"/>
    <lineage>
        <taxon>Archaea</taxon>
        <taxon>Methanobacteriati</taxon>
        <taxon>Methanobacteriota</taxon>
        <taxon>Stenosarchaea group</taxon>
        <taxon>Methanomicrobia</taxon>
        <taxon>Methanomicrobiales</taxon>
        <taxon>Methanocalculaceae</taxon>
        <taxon>Methanocalculus</taxon>
    </lineage>
</organism>